<sequence>ADAALPGRPSPPARRLSPGAARPYLVVLPGARRGRAVTAHHIRVPGGASPHPSPQRPQEQGVAAQPAQPQSHRGTGRGVTPSRSRRLPSPWQRRRAARRAPRPARALTHTSGRNAAPRQRGPAGPLRRDTPGPGVHPRRPFLSPIAGRAGPPLSNHRAANGGVRTAPLPQRWRSLPEARAASLGRARA</sequence>
<reference evidence="2" key="1">
    <citation type="submission" date="2020-11" db="EMBL/GenBank/DDBJ databases">
        <title>Gallus gallus (Chicken) genome, bGalGal1, GRCg7b, maternal haplotype autosomes + Z &amp; W.</title>
        <authorList>
            <person name="Warren W."/>
            <person name="Formenti G."/>
            <person name="Fedrigo O."/>
            <person name="Haase B."/>
            <person name="Mountcastle J."/>
            <person name="Balacco J."/>
            <person name="Tracey A."/>
            <person name="Schneider V."/>
            <person name="Okimoto R."/>
            <person name="Cheng H."/>
            <person name="Hawken R."/>
            <person name="Howe K."/>
            <person name="Jarvis E.D."/>
        </authorList>
    </citation>
    <scope>NUCLEOTIDE SEQUENCE [LARGE SCALE GENOMIC DNA]</scope>
    <source>
        <strain evidence="2">Broiler</strain>
    </source>
</reference>
<evidence type="ECO:0000313" key="2">
    <source>
        <dbReference type="Ensembl" id="ENSGALP00010027472.1"/>
    </source>
</evidence>
<dbReference type="Ensembl" id="ENSGALT00010046085.1">
    <property type="protein sequence ID" value="ENSGALP00010027472.1"/>
    <property type="gene ID" value="ENSGALG00010019035.1"/>
</dbReference>
<proteinExistence type="predicted"/>
<dbReference type="Proteomes" id="UP000000539">
    <property type="component" value="Chromosome 14"/>
</dbReference>
<organism evidence="2 3">
    <name type="scientific">Gallus gallus</name>
    <name type="common">Chicken</name>
    <dbReference type="NCBI Taxonomy" id="9031"/>
    <lineage>
        <taxon>Eukaryota</taxon>
        <taxon>Metazoa</taxon>
        <taxon>Chordata</taxon>
        <taxon>Craniata</taxon>
        <taxon>Vertebrata</taxon>
        <taxon>Euteleostomi</taxon>
        <taxon>Archelosauria</taxon>
        <taxon>Archosauria</taxon>
        <taxon>Dinosauria</taxon>
        <taxon>Saurischia</taxon>
        <taxon>Theropoda</taxon>
        <taxon>Coelurosauria</taxon>
        <taxon>Aves</taxon>
        <taxon>Neognathae</taxon>
        <taxon>Galloanserae</taxon>
        <taxon>Galliformes</taxon>
        <taxon>Phasianidae</taxon>
        <taxon>Phasianinae</taxon>
        <taxon>Gallus</taxon>
    </lineage>
</organism>
<accession>A0A8V0Z2M9</accession>
<name>A0A8V0Z2M9_CHICK</name>
<reference evidence="2" key="3">
    <citation type="submission" date="2025-09" db="UniProtKB">
        <authorList>
            <consortium name="Ensembl"/>
        </authorList>
    </citation>
    <scope>IDENTIFICATION</scope>
    <source>
        <strain evidence="2">broiler</strain>
    </source>
</reference>
<reference evidence="2" key="2">
    <citation type="submission" date="2025-08" db="UniProtKB">
        <authorList>
            <consortium name="Ensembl"/>
        </authorList>
    </citation>
    <scope>IDENTIFICATION</scope>
    <source>
        <strain evidence="2">broiler</strain>
    </source>
</reference>
<feature type="region of interest" description="Disordered" evidence="1">
    <location>
        <begin position="1"/>
        <end position="22"/>
    </location>
</feature>
<dbReference type="AlphaFoldDB" id="A0A8V0Z2M9"/>
<evidence type="ECO:0000256" key="1">
    <source>
        <dbReference type="SAM" id="MobiDB-lite"/>
    </source>
</evidence>
<protein>
    <submittedName>
        <fullName evidence="2">Uncharacterized protein</fullName>
    </submittedName>
</protein>
<evidence type="ECO:0000313" key="3">
    <source>
        <dbReference type="Proteomes" id="UP000000539"/>
    </source>
</evidence>
<keyword evidence="3" id="KW-1185">Reference proteome</keyword>
<feature type="region of interest" description="Disordered" evidence="1">
    <location>
        <begin position="36"/>
        <end position="188"/>
    </location>
</feature>
<dbReference type="GlyGen" id="A0A8V0Z2M9">
    <property type="glycosylation" value="1 site"/>
</dbReference>
<feature type="compositionally biased region" description="Basic residues" evidence="1">
    <location>
        <begin position="92"/>
        <end position="102"/>
    </location>
</feature>